<dbReference type="EMBL" id="CP011219">
    <property type="protein sequence ID" value="AKO33097.1"/>
    <property type="molecule type" value="Genomic_DNA"/>
</dbReference>
<dbReference type="Pfam" id="PF02350">
    <property type="entry name" value="Epimerase_2"/>
    <property type="match status" value="1"/>
</dbReference>
<dbReference type="Proteomes" id="UP000060132">
    <property type="component" value="Chromosome"/>
</dbReference>
<dbReference type="FunFam" id="3.40.50.2000:FF:000043">
    <property type="entry name" value="UDP-N-acetylglucosamine 2-epimerase"/>
    <property type="match status" value="1"/>
</dbReference>
<evidence type="ECO:0000256" key="4">
    <source>
        <dbReference type="ARBA" id="ARBA00038858"/>
    </source>
</evidence>
<evidence type="ECO:0000256" key="6">
    <source>
        <dbReference type="RuleBase" id="RU003513"/>
    </source>
</evidence>
<reference evidence="8 9" key="1">
    <citation type="journal article" date="2015" name="PLoS Negl. Trop. Dis.">
        <title>Haemophilus ducreyi Cutaneous Ulcer Strains Are Nearly Identical to Class I Genital Ulcer Strains.</title>
        <authorList>
            <person name="Gangaiah D."/>
            <person name="Webb K.M."/>
            <person name="Humphreys T.L."/>
            <person name="Fortney K.R."/>
            <person name="Toh E."/>
            <person name="Tai A."/>
            <person name="Katz S.S."/>
            <person name="Pillay A."/>
            <person name="Chen C.Y."/>
            <person name="Roberts S.A."/>
            <person name="Munson R.S.Jr."/>
            <person name="Spinola S.M."/>
        </authorList>
    </citation>
    <scope>NUCLEOTIDE SEQUENCE [LARGE SCALE GENOMIC DNA]</scope>
    <source>
        <strain evidence="9">CLU2</strain>
    </source>
</reference>
<evidence type="ECO:0000256" key="5">
    <source>
        <dbReference type="ARBA" id="ARBA00074883"/>
    </source>
</evidence>
<name>A0AAC8UDN2_HAEDC</name>
<sequence length="374" mass="41842">MKVLTILGTRPEAIKMAPLITKLVTEEAFEAKLCVTGQHREMLDQVLTLFDLKPDFDLAIMQAGQDLTDISVRILQQLKILFAEYRPDIVLVHGDTTTALASSLACYYHQIPLAHIEAGLRTGNRFSPFPEEINRQLISSLADYHFAPTETAKQNLLRENKPAQQIWVTGNTVIDALRLALAKIEANQHLQHQLAEQYAFLDPNKPLILVTCHRRESFGKGIQNICVALLELANRYPDIQIVYPLHLNPNVRQPVQDLLANIDNIFLIEPQDYLPFVYLMDRSYLILTDSGGIQEEAPALAKPVLVMRDISERSEAIAVGAVRIVGTDSDNIVAEVHQLLTDKSAYQQMAQAGNPYGQGDACQQIIAILKQHLI</sequence>
<dbReference type="PANTHER" id="PTHR43174">
    <property type="entry name" value="UDP-N-ACETYLGLUCOSAMINE 2-EPIMERASE"/>
    <property type="match status" value="1"/>
</dbReference>
<evidence type="ECO:0000313" key="8">
    <source>
        <dbReference type="EMBL" id="AKO33097.1"/>
    </source>
</evidence>
<feature type="domain" description="UDP-N-acetylglucosamine 2-epimerase" evidence="7">
    <location>
        <begin position="24"/>
        <end position="370"/>
    </location>
</feature>
<evidence type="ECO:0000256" key="1">
    <source>
        <dbReference type="ARBA" id="ARBA00023235"/>
    </source>
</evidence>
<comment type="similarity">
    <text evidence="3 6">Belongs to the UDP-N-acetylglucosamine 2-epimerase family.</text>
</comment>
<dbReference type="Gene3D" id="3.40.50.2000">
    <property type="entry name" value="Glycogen Phosphorylase B"/>
    <property type="match status" value="2"/>
</dbReference>
<gene>
    <name evidence="8" type="ORF">RZ57_07215</name>
</gene>
<dbReference type="InterPro" id="IPR003331">
    <property type="entry name" value="UDP_GlcNAc_Epimerase_2_dom"/>
</dbReference>
<dbReference type="SUPFAM" id="SSF53756">
    <property type="entry name" value="UDP-Glycosyltransferase/glycogen phosphorylase"/>
    <property type="match status" value="1"/>
</dbReference>
<dbReference type="InterPro" id="IPR029767">
    <property type="entry name" value="WecB-like"/>
</dbReference>
<evidence type="ECO:0000313" key="9">
    <source>
        <dbReference type="Proteomes" id="UP000060132"/>
    </source>
</evidence>
<proteinExistence type="inferred from homology"/>
<keyword evidence="1 6" id="KW-0413">Isomerase</keyword>
<evidence type="ECO:0000259" key="7">
    <source>
        <dbReference type="Pfam" id="PF02350"/>
    </source>
</evidence>
<dbReference type="AlphaFoldDB" id="A0AAC8UDN2"/>
<organism evidence="8 9">
    <name type="scientific">Haemophilus ducreyi</name>
    <dbReference type="NCBI Taxonomy" id="730"/>
    <lineage>
        <taxon>Bacteria</taxon>
        <taxon>Pseudomonadati</taxon>
        <taxon>Pseudomonadota</taxon>
        <taxon>Gammaproteobacteria</taxon>
        <taxon>Pasteurellales</taxon>
        <taxon>Pasteurellaceae</taxon>
        <taxon>Haemophilus</taxon>
    </lineage>
</organism>
<dbReference type="PANTHER" id="PTHR43174:SF2">
    <property type="entry name" value="UDP-N-ACETYLGLUCOSAMINE 2-EPIMERASE"/>
    <property type="match status" value="1"/>
</dbReference>
<dbReference type="CDD" id="cd03786">
    <property type="entry name" value="GTB_UDP-GlcNAc_2-Epimerase"/>
    <property type="match status" value="1"/>
</dbReference>
<protein>
    <recommendedName>
        <fullName evidence="5">UDP-N-acetylglucosamine 2-epimerase</fullName>
        <ecNumber evidence="4">5.1.3.14</ecNumber>
    </recommendedName>
</protein>
<evidence type="ECO:0000256" key="3">
    <source>
        <dbReference type="ARBA" id="ARBA00038209"/>
    </source>
</evidence>
<evidence type="ECO:0000256" key="2">
    <source>
        <dbReference type="ARBA" id="ARBA00036080"/>
    </source>
</evidence>
<dbReference type="GO" id="GO:0008761">
    <property type="term" value="F:UDP-N-acetylglucosamine 2-epimerase activity"/>
    <property type="evidence" value="ECO:0007669"/>
    <property type="project" value="UniProtKB-EC"/>
</dbReference>
<accession>A0AAC8UDN2</accession>
<dbReference type="EC" id="5.1.3.14" evidence="4"/>
<comment type="catalytic activity">
    <reaction evidence="2">
        <text>UDP-N-acetyl-alpha-D-glucosamine = UDP-N-acetyl-alpha-D-mannosamine</text>
        <dbReference type="Rhea" id="RHEA:17213"/>
        <dbReference type="ChEBI" id="CHEBI:57705"/>
        <dbReference type="ChEBI" id="CHEBI:68623"/>
        <dbReference type="EC" id="5.1.3.14"/>
    </reaction>
</comment>
<dbReference type="NCBIfam" id="TIGR00236">
    <property type="entry name" value="wecB"/>
    <property type="match status" value="1"/>
</dbReference>